<keyword evidence="5 8" id="KW-0175">Coiled coil</keyword>
<evidence type="ECO:0000256" key="1">
    <source>
        <dbReference type="ARBA" id="ARBA00004496"/>
    </source>
</evidence>
<evidence type="ECO:0000256" key="3">
    <source>
        <dbReference type="ARBA" id="ARBA00018920"/>
    </source>
</evidence>
<gene>
    <name evidence="9" type="ORF">TPC1_11521</name>
</gene>
<sequence>DTVRYFSLFFKNTEQDIRQYIGDEIQDLQYASKNVYTIEEVESIMRKLEQQIKNQVNEQLEKTSKLIGSLCIQLINQASEQGASILPQCQQLEDEKVIKLFKGGQNQVQNAGMNKISDTSLMHNEQKIIELEAKLEAIQKQLQTSELMLQKKVDQAPQFINLKKMLENKEQRIEELEEELEQLK</sequence>
<feature type="coiled-coil region" evidence="8">
    <location>
        <begin position="121"/>
        <end position="183"/>
    </location>
</feature>
<accession>A0A146KG85</accession>
<protein>
    <recommendedName>
        <fullName evidence="3">Leucine zipper transcription factor-like protein 1</fullName>
    </recommendedName>
</protein>
<dbReference type="AlphaFoldDB" id="A0A146KG85"/>
<keyword evidence="4" id="KW-0963">Cytoplasm</keyword>
<evidence type="ECO:0000256" key="4">
    <source>
        <dbReference type="ARBA" id="ARBA00022490"/>
    </source>
</evidence>
<evidence type="ECO:0000256" key="7">
    <source>
        <dbReference type="ARBA" id="ARBA00026004"/>
    </source>
</evidence>
<evidence type="ECO:0000256" key="6">
    <source>
        <dbReference type="ARBA" id="ARBA00024898"/>
    </source>
</evidence>
<evidence type="ECO:0000313" key="9">
    <source>
        <dbReference type="EMBL" id="JAP95477.1"/>
    </source>
</evidence>
<dbReference type="GO" id="GO:1903565">
    <property type="term" value="P:negative regulation of protein localization to cilium"/>
    <property type="evidence" value="ECO:0007669"/>
    <property type="project" value="TreeGrafter"/>
</dbReference>
<feature type="coiled-coil region" evidence="8">
    <location>
        <begin position="38"/>
        <end position="65"/>
    </location>
</feature>
<dbReference type="EMBL" id="GDID01001129">
    <property type="protein sequence ID" value="JAP95477.1"/>
    <property type="molecule type" value="Transcribed_RNA"/>
</dbReference>
<organism evidence="9">
    <name type="scientific">Trepomonas sp. PC1</name>
    <dbReference type="NCBI Taxonomy" id="1076344"/>
    <lineage>
        <taxon>Eukaryota</taxon>
        <taxon>Metamonada</taxon>
        <taxon>Diplomonadida</taxon>
        <taxon>Hexamitidae</taxon>
        <taxon>Hexamitinae</taxon>
        <taxon>Trepomonas</taxon>
    </lineage>
</organism>
<comment type="function">
    <text evidence="6">Regulates ciliary localization of the BBSome complex. Together with the BBSome complex, controls SMO ciliary trafficking and contributes to the sonic hedgehog (SHH) pathway regulation. May play a role in neurite outgrowth. May have tumor suppressor function.</text>
</comment>
<name>A0A146KG85_9EUKA</name>
<comment type="subcellular location">
    <subcellularLocation>
        <location evidence="1">Cytoplasm</location>
    </subcellularLocation>
</comment>
<proteinExistence type="inferred from homology"/>
<comment type="similarity">
    <text evidence="2">Belongs to the LZTFL1 family.</text>
</comment>
<dbReference type="PANTHER" id="PTHR21635">
    <property type="entry name" value="LEUCINE ZIPPER TRANSCRIPTION FACTOR LIKE"/>
    <property type="match status" value="1"/>
</dbReference>
<dbReference type="GO" id="GO:0005737">
    <property type="term" value="C:cytoplasm"/>
    <property type="evidence" value="ECO:0007669"/>
    <property type="project" value="UniProtKB-SubCell"/>
</dbReference>
<dbReference type="InterPro" id="IPR026157">
    <property type="entry name" value="LZTFL1"/>
</dbReference>
<evidence type="ECO:0000256" key="8">
    <source>
        <dbReference type="SAM" id="Coils"/>
    </source>
</evidence>
<evidence type="ECO:0000256" key="5">
    <source>
        <dbReference type="ARBA" id="ARBA00023054"/>
    </source>
</evidence>
<reference evidence="9" key="1">
    <citation type="submission" date="2015-07" db="EMBL/GenBank/DDBJ databases">
        <title>Adaptation to a free-living lifestyle via gene acquisitions in the diplomonad Trepomonas sp. PC1.</title>
        <authorList>
            <person name="Xu F."/>
            <person name="Jerlstrom-Hultqvist J."/>
            <person name="Kolisko M."/>
            <person name="Simpson A.G.B."/>
            <person name="Roger A.J."/>
            <person name="Svard S.G."/>
            <person name="Andersson J.O."/>
        </authorList>
    </citation>
    <scope>NUCLEOTIDE SEQUENCE</scope>
    <source>
        <strain evidence="9">PC1</strain>
    </source>
</reference>
<comment type="subunit">
    <text evidence="7">Self-associates. Interacts with BBS9; the interaction mediates the association of LZTL1 with the BBsome complex and regulates BBSome ciliary trafficking.</text>
</comment>
<dbReference type="PANTHER" id="PTHR21635:SF0">
    <property type="entry name" value="LEUCINE ZIPPER TRANSCRIPTION FACTOR-LIKE PROTEIN 1"/>
    <property type="match status" value="1"/>
</dbReference>
<evidence type="ECO:0000256" key="2">
    <source>
        <dbReference type="ARBA" id="ARBA00008868"/>
    </source>
</evidence>
<feature type="non-terminal residue" evidence="9">
    <location>
        <position position="1"/>
    </location>
</feature>